<reference evidence="8" key="1">
    <citation type="submission" date="2018-04" db="EMBL/GenBank/DDBJ databases">
        <title>Whole genome sequencing of Hypsizygus marmoreus.</title>
        <authorList>
            <person name="Choi I.-G."/>
            <person name="Min B."/>
            <person name="Kim J.-G."/>
            <person name="Kim S."/>
            <person name="Oh Y.-L."/>
            <person name="Kong W.-S."/>
            <person name="Park H."/>
            <person name="Jeong J."/>
            <person name="Song E.-S."/>
        </authorList>
    </citation>
    <scope>NUCLEOTIDE SEQUENCE [LARGE SCALE GENOMIC DNA]</scope>
    <source>
        <strain evidence="8">51987-8</strain>
    </source>
</reference>
<dbReference type="SUPFAM" id="SSF56399">
    <property type="entry name" value="ADP-ribosylation"/>
    <property type="match status" value="1"/>
</dbReference>
<dbReference type="GO" id="GO:0000215">
    <property type="term" value="F:tRNA 2'-phosphotransferase activity"/>
    <property type="evidence" value="ECO:0007669"/>
    <property type="project" value="UniProtKB-EC"/>
</dbReference>
<feature type="compositionally biased region" description="Basic residues" evidence="7">
    <location>
        <begin position="284"/>
        <end position="297"/>
    </location>
</feature>
<dbReference type="Proteomes" id="UP000076154">
    <property type="component" value="Unassembled WGS sequence"/>
</dbReference>
<dbReference type="EMBL" id="LUEZ02000137">
    <property type="protein sequence ID" value="RDB15959.1"/>
    <property type="molecule type" value="Genomic_DNA"/>
</dbReference>
<dbReference type="InParanoid" id="A0A369J1U5"/>
<protein>
    <recommendedName>
        <fullName evidence="3">2'-phosphotransferase</fullName>
        <ecNumber evidence="3">2.7.1.160</ecNumber>
    </recommendedName>
</protein>
<gene>
    <name evidence="8" type="primary">trpt1</name>
    <name evidence="8" type="ORF">Hypma_003558</name>
</gene>
<keyword evidence="4" id="KW-0808">Transferase</keyword>
<dbReference type="GO" id="GO:0006388">
    <property type="term" value="P:tRNA splicing, via endonucleolytic cleavage and ligation"/>
    <property type="evidence" value="ECO:0007669"/>
    <property type="project" value="TreeGrafter"/>
</dbReference>
<keyword evidence="5" id="KW-0520">NAD</keyword>
<evidence type="ECO:0000256" key="4">
    <source>
        <dbReference type="ARBA" id="ARBA00022679"/>
    </source>
</evidence>
<accession>A0A369J1U5</accession>
<evidence type="ECO:0000256" key="3">
    <source>
        <dbReference type="ARBA" id="ARBA00012007"/>
    </source>
</evidence>
<keyword evidence="9" id="KW-1185">Reference proteome</keyword>
<dbReference type="PANTHER" id="PTHR12684:SF2">
    <property type="entry name" value="TRNA 2'-PHOSPHOTRANSFERASE 1"/>
    <property type="match status" value="1"/>
</dbReference>
<dbReference type="PANTHER" id="PTHR12684">
    <property type="entry name" value="PUTATIVE PHOSPHOTRANSFERASE"/>
    <property type="match status" value="1"/>
</dbReference>
<dbReference type="InterPro" id="IPR042080">
    <property type="entry name" value="RNA_2'-PTrans_N"/>
</dbReference>
<evidence type="ECO:0000313" key="8">
    <source>
        <dbReference type="EMBL" id="RDB15959.1"/>
    </source>
</evidence>
<evidence type="ECO:0000256" key="5">
    <source>
        <dbReference type="ARBA" id="ARBA00023027"/>
    </source>
</evidence>
<comment type="catalytic activity">
    <reaction evidence="6">
        <text>2'-phospho-[ligated tRNA] + NAD(+) = mature tRNA + ADP-alpha-D-ribose 1'',2''-cyclic phosphate + nicotinamide</text>
        <dbReference type="Rhea" id="RHEA:23324"/>
        <dbReference type="Rhea" id="RHEA-COMP:11106"/>
        <dbReference type="Rhea" id="RHEA-COMP:11107"/>
        <dbReference type="ChEBI" id="CHEBI:17154"/>
        <dbReference type="ChEBI" id="CHEBI:57540"/>
        <dbReference type="ChEBI" id="CHEBI:76596"/>
        <dbReference type="ChEBI" id="CHEBI:82883"/>
        <dbReference type="ChEBI" id="CHEBI:85027"/>
        <dbReference type="EC" id="2.7.1.160"/>
    </reaction>
</comment>
<dbReference type="FunCoup" id="A0A369J1U5">
    <property type="interactions" value="30"/>
</dbReference>
<dbReference type="EC" id="2.7.1.160" evidence="3"/>
<proteinExistence type="inferred from homology"/>
<dbReference type="InterPro" id="IPR002745">
    <property type="entry name" value="Ptrans_KptA/Tpt1"/>
</dbReference>
<sequence length="311" mass="35131">MLARLSILNALLSRQTAWPKAHLNLARGLTSTFSRFDSLKRNQKSEIQEARPKRVDGETLRISKSMSWLLRHGAKSEGLHMRPDGYVSVKELLGHPRLRGVDILMLENVVKTDSKKRFTLMFEPHAQEVPGSSSEPNIWWIRANQGHTLSDVELDLEPITSHLQVKMAIHGTNPAAWDVISKQGISRMGRNHIHLAEGFPGAHVVSGIRSTSKILIFVNVKKALKAGIKFYRSSNGVILTPGNERGFLDPEFFQKVQQVSGKRFVNLPWRWFPESCRPPEKKVSARRPPRPWKKPRKGGALAQQKLEGVEV</sequence>
<evidence type="ECO:0000256" key="7">
    <source>
        <dbReference type="SAM" id="MobiDB-lite"/>
    </source>
</evidence>
<evidence type="ECO:0000256" key="2">
    <source>
        <dbReference type="ARBA" id="ARBA00009836"/>
    </source>
</evidence>
<dbReference type="Pfam" id="PF01885">
    <property type="entry name" value="PTS_2-RNA"/>
    <property type="match status" value="1"/>
</dbReference>
<dbReference type="OrthoDB" id="419694at2759"/>
<evidence type="ECO:0000313" key="9">
    <source>
        <dbReference type="Proteomes" id="UP000076154"/>
    </source>
</evidence>
<comment type="caution">
    <text evidence="8">The sequence shown here is derived from an EMBL/GenBank/DDBJ whole genome shotgun (WGS) entry which is preliminary data.</text>
</comment>
<name>A0A369J1U5_HYPMA</name>
<organism evidence="8 9">
    <name type="scientific">Hypsizygus marmoreus</name>
    <name type="common">White beech mushroom</name>
    <name type="synonym">Agaricus marmoreus</name>
    <dbReference type="NCBI Taxonomy" id="39966"/>
    <lineage>
        <taxon>Eukaryota</taxon>
        <taxon>Fungi</taxon>
        <taxon>Dikarya</taxon>
        <taxon>Basidiomycota</taxon>
        <taxon>Agaricomycotina</taxon>
        <taxon>Agaricomycetes</taxon>
        <taxon>Agaricomycetidae</taxon>
        <taxon>Agaricales</taxon>
        <taxon>Tricholomatineae</taxon>
        <taxon>Lyophyllaceae</taxon>
        <taxon>Hypsizygus</taxon>
    </lineage>
</organism>
<feature type="region of interest" description="Disordered" evidence="7">
    <location>
        <begin position="277"/>
        <end position="311"/>
    </location>
</feature>
<dbReference type="Gene3D" id="1.10.10.970">
    <property type="entry name" value="RNA 2'-phosphotransferase, Tpt1/KptA family, N-terminal domain"/>
    <property type="match status" value="1"/>
</dbReference>
<comment type="similarity">
    <text evidence="2">Belongs to the KptA/TPT1 family.</text>
</comment>
<dbReference type="Gene3D" id="3.20.170.30">
    <property type="match status" value="1"/>
</dbReference>
<evidence type="ECO:0000256" key="1">
    <source>
        <dbReference type="ARBA" id="ARBA00003343"/>
    </source>
</evidence>
<dbReference type="AlphaFoldDB" id="A0A369J1U5"/>
<comment type="function">
    <text evidence="1">Catalyzes the last step of tRNA splicing, the transfer of the splice junction 2'-phosphate from ligated tRNA to NAD to produce ADP-ribose 1''-2'' cyclic phosphate.</text>
</comment>
<dbReference type="InterPro" id="IPR042081">
    <property type="entry name" value="RNA_2'-PTrans_C"/>
</dbReference>
<dbReference type="STRING" id="39966.A0A369J1U5"/>
<evidence type="ECO:0000256" key="6">
    <source>
        <dbReference type="ARBA" id="ARBA00047949"/>
    </source>
</evidence>